<comment type="similarity">
    <text evidence="2 10 11">Belongs to the TonB-dependent receptor family.</text>
</comment>
<dbReference type="NCBIfam" id="NF010051">
    <property type="entry name" value="PRK13528.1"/>
    <property type="match status" value="1"/>
</dbReference>
<dbReference type="InterPro" id="IPR000531">
    <property type="entry name" value="Beta-barrel_TonB"/>
</dbReference>
<feature type="domain" description="TonB-dependent receptor-like beta-barrel" evidence="12">
    <location>
        <begin position="274"/>
        <end position="712"/>
    </location>
</feature>
<dbReference type="SUPFAM" id="SSF56935">
    <property type="entry name" value="Porins"/>
    <property type="match status" value="1"/>
</dbReference>
<evidence type="ECO:0000256" key="5">
    <source>
        <dbReference type="ARBA" id="ARBA00022692"/>
    </source>
</evidence>
<keyword evidence="9 10" id="KW-0998">Cell outer membrane</keyword>
<keyword evidence="3 10" id="KW-0813">Transport</keyword>
<evidence type="ECO:0000259" key="13">
    <source>
        <dbReference type="Pfam" id="PF07715"/>
    </source>
</evidence>
<evidence type="ECO:0000256" key="7">
    <source>
        <dbReference type="ARBA" id="ARBA00023136"/>
    </source>
</evidence>
<evidence type="ECO:0000256" key="6">
    <source>
        <dbReference type="ARBA" id="ARBA00023077"/>
    </source>
</evidence>
<evidence type="ECO:0000259" key="12">
    <source>
        <dbReference type="Pfam" id="PF00593"/>
    </source>
</evidence>
<dbReference type="Gene3D" id="2.40.170.20">
    <property type="entry name" value="TonB-dependent receptor, beta-barrel domain"/>
    <property type="match status" value="1"/>
</dbReference>
<dbReference type="Pfam" id="PF00593">
    <property type="entry name" value="TonB_dep_Rec_b-barrel"/>
    <property type="match status" value="1"/>
</dbReference>
<dbReference type="Proteomes" id="UP001597371">
    <property type="component" value="Unassembled WGS sequence"/>
</dbReference>
<keyword evidence="8 14" id="KW-0675">Receptor</keyword>
<dbReference type="InterPro" id="IPR037066">
    <property type="entry name" value="Plug_dom_sf"/>
</dbReference>
<dbReference type="InterPro" id="IPR039426">
    <property type="entry name" value="TonB-dep_rcpt-like"/>
</dbReference>
<evidence type="ECO:0000313" key="15">
    <source>
        <dbReference type="Proteomes" id="UP001597371"/>
    </source>
</evidence>
<comment type="caution">
    <text evidence="14">The sequence shown here is derived from an EMBL/GenBank/DDBJ whole genome shotgun (WGS) entry which is preliminary data.</text>
</comment>
<keyword evidence="6 11" id="KW-0798">TonB box</keyword>
<evidence type="ECO:0000256" key="2">
    <source>
        <dbReference type="ARBA" id="ARBA00009810"/>
    </source>
</evidence>
<gene>
    <name evidence="14" type="ORF">ACFSKQ_08330</name>
</gene>
<dbReference type="Pfam" id="PF07715">
    <property type="entry name" value="Plug"/>
    <property type="match status" value="1"/>
</dbReference>
<keyword evidence="5 10" id="KW-0812">Transmembrane</keyword>
<dbReference type="InterPro" id="IPR010105">
    <property type="entry name" value="TonB_sidphr_rcpt"/>
</dbReference>
<keyword evidence="7 10" id="KW-0472">Membrane</keyword>
<sequence length="746" mass="80765">MKRWPPFNRTLTAFGLVLSVTQLGVVGAKAQTPAEESEIVESEITLDEVIILSADEQLKQAPGVSLITAEDIERRPATNDLSDIIRRQPGVNLTGNSASGVRGNNRQIDIRGMGPENTLILIDGKPVLSRNSVRYGRSGERDTRGDTNWVPPEAVERIEVLRGPAAARYGSGASGGVVNIITKRPETLSTTVSTYVNIPQHSDEGKTVRLNVFSGGPLGQHGAFRIYGNYNRTGADDPDINADAALVSTDVPAGREGVENRDVRGVFTWYANDENEFDFEAAYSRQGNIYTGDRQLAGVSDLLQQLAGEGAETNTLYRTTLSTTHRGTYGWGTTNSYVQWENTRNYRFLEGTAGASEGRITDSAEKGVITLQNWTAKSEANIPVTMMFDQNVTLGAEFRGEKLDDPISILQAGVPGLGTPADPADRETEASSELYALYVEDNIYVTDKLILTPGIRGDYHSEFGANASPSLNASYDLTDEISLKAGIARAFKTPNLYQLNENYLYYTMGNGCPAGFGLGSLGGGCYVLGNPDLDPEISVNKEIGIAYTNDGGWAAGLTYFHNDYKDRITTGINQVALVAAATGTARVFRWENTPEAVVSGLEGNLLVPILDTLNWRTNGTYMIESEDKQTGQPLSLVPEYTINTALEWQATDRLEFVLSAAHYGKTEAPTLNVVTGNAQANTDSLDPYTIVNIGVDFEAHENLRLGAGVTNIFDERLFRQGSGTSAGAATFNEPGRAFYLRASATF</sequence>
<feature type="domain" description="TonB-dependent receptor plug" evidence="13">
    <location>
        <begin position="63"/>
        <end position="177"/>
    </location>
</feature>
<evidence type="ECO:0000256" key="8">
    <source>
        <dbReference type="ARBA" id="ARBA00023170"/>
    </source>
</evidence>
<dbReference type="PROSITE" id="PS52016">
    <property type="entry name" value="TONB_DEPENDENT_REC_3"/>
    <property type="match status" value="1"/>
</dbReference>
<proteinExistence type="inferred from homology"/>
<dbReference type="InterPro" id="IPR058134">
    <property type="entry name" value="PirA/FepA/PfeA"/>
</dbReference>
<organism evidence="14 15">
    <name type="scientific">Aureimonas populi</name>
    <dbReference type="NCBI Taxonomy" id="1701758"/>
    <lineage>
        <taxon>Bacteria</taxon>
        <taxon>Pseudomonadati</taxon>
        <taxon>Pseudomonadota</taxon>
        <taxon>Alphaproteobacteria</taxon>
        <taxon>Hyphomicrobiales</taxon>
        <taxon>Aurantimonadaceae</taxon>
        <taxon>Aureimonas</taxon>
    </lineage>
</organism>
<dbReference type="PANTHER" id="PTHR30069">
    <property type="entry name" value="TONB-DEPENDENT OUTER MEMBRANE RECEPTOR"/>
    <property type="match status" value="1"/>
</dbReference>
<protein>
    <submittedName>
        <fullName evidence="14">FepA family TonB-dependent siderophore receptor</fullName>
    </submittedName>
</protein>
<evidence type="ECO:0000313" key="14">
    <source>
        <dbReference type="EMBL" id="MFD2237472.1"/>
    </source>
</evidence>
<evidence type="ECO:0000256" key="1">
    <source>
        <dbReference type="ARBA" id="ARBA00004571"/>
    </source>
</evidence>
<dbReference type="PANTHER" id="PTHR30069:SF8">
    <property type="entry name" value="TONB-DEPENDENT SIDEROPHORE RECEPTOR PROTEIN"/>
    <property type="match status" value="1"/>
</dbReference>
<evidence type="ECO:0000256" key="11">
    <source>
        <dbReference type="RuleBase" id="RU003357"/>
    </source>
</evidence>
<dbReference type="Gene3D" id="2.170.130.10">
    <property type="entry name" value="TonB-dependent receptor, plug domain"/>
    <property type="match status" value="1"/>
</dbReference>
<evidence type="ECO:0000256" key="4">
    <source>
        <dbReference type="ARBA" id="ARBA00022452"/>
    </source>
</evidence>
<dbReference type="NCBIfam" id="NF010048">
    <property type="entry name" value="PRK13524.1"/>
    <property type="match status" value="1"/>
</dbReference>
<dbReference type="CDD" id="cd01347">
    <property type="entry name" value="ligand_gated_channel"/>
    <property type="match status" value="1"/>
</dbReference>
<name>A0ABW5CLI2_9HYPH</name>
<dbReference type="EMBL" id="JBHUIJ010000009">
    <property type="protein sequence ID" value="MFD2237472.1"/>
    <property type="molecule type" value="Genomic_DNA"/>
</dbReference>
<dbReference type="InterPro" id="IPR012910">
    <property type="entry name" value="Plug_dom"/>
</dbReference>
<keyword evidence="4 10" id="KW-1134">Transmembrane beta strand</keyword>
<keyword evidence="15" id="KW-1185">Reference proteome</keyword>
<dbReference type="RefSeq" id="WP_209737587.1">
    <property type="nucleotide sequence ID" value="NZ_CP072611.1"/>
</dbReference>
<evidence type="ECO:0000256" key="9">
    <source>
        <dbReference type="ARBA" id="ARBA00023237"/>
    </source>
</evidence>
<comment type="subcellular location">
    <subcellularLocation>
        <location evidence="1 10">Cell outer membrane</location>
        <topology evidence="1 10">Multi-pass membrane protein</topology>
    </subcellularLocation>
</comment>
<accession>A0ABW5CLI2</accession>
<evidence type="ECO:0000256" key="10">
    <source>
        <dbReference type="PROSITE-ProRule" id="PRU01360"/>
    </source>
</evidence>
<evidence type="ECO:0000256" key="3">
    <source>
        <dbReference type="ARBA" id="ARBA00022448"/>
    </source>
</evidence>
<dbReference type="NCBIfam" id="TIGR01783">
    <property type="entry name" value="TonB-siderophor"/>
    <property type="match status" value="1"/>
</dbReference>
<reference evidence="15" key="1">
    <citation type="journal article" date="2019" name="Int. J. Syst. Evol. Microbiol.">
        <title>The Global Catalogue of Microorganisms (GCM) 10K type strain sequencing project: providing services to taxonomists for standard genome sequencing and annotation.</title>
        <authorList>
            <consortium name="The Broad Institute Genomics Platform"/>
            <consortium name="The Broad Institute Genome Sequencing Center for Infectious Disease"/>
            <person name="Wu L."/>
            <person name="Ma J."/>
        </authorList>
    </citation>
    <scope>NUCLEOTIDE SEQUENCE [LARGE SCALE GENOMIC DNA]</scope>
    <source>
        <strain evidence="15">ZS-35-S2</strain>
    </source>
</reference>
<dbReference type="InterPro" id="IPR036942">
    <property type="entry name" value="Beta-barrel_TonB_sf"/>
</dbReference>